<evidence type="ECO:0008006" key="4">
    <source>
        <dbReference type="Google" id="ProtNLM"/>
    </source>
</evidence>
<evidence type="ECO:0000313" key="2">
    <source>
        <dbReference type="EMBL" id="MCK1788889.1"/>
    </source>
</evidence>
<comment type="caution">
    <text evidence="2">The sequence shown here is derived from an EMBL/GenBank/DDBJ whole genome shotgun (WGS) entry which is preliminary data.</text>
</comment>
<protein>
    <recommendedName>
        <fullName evidence="4">Transmembrane protein</fullName>
    </recommendedName>
</protein>
<dbReference type="EMBL" id="JAKNRW010000001">
    <property type="protein sequence ID" value="MCK1788889.1"/>
    <property type="molecule type" value="Genomic_DNA"/>
</dbReference>
<proteinExistence type="predicted"/>
<feature type="transmembrane region" description="Helical" evidence="1">
    <location>
        <begin position="94"/>
        <end position="118"/>
    </location>
</feature>
<feature type="transmembrane region" description="Helical" evidence="1">
    <location>
        <begin position="62"/>
        <end position="82"/>
    </location>
</feature>
<accession>A0ABT0EU00</accession>
<organism evidence="2 3">
    <name type="scientific">Pseudomonas violetae</name>
    <dbReference type="NCBI Taxonomy" id="2915813"/>
    <lineage>
        <taxon>Bacteria</taxon>
        <taxon>Pseudomonadati</taxon>
        <taxon>Pseudomonadota</taxon>
        <taxon>Gammaproteobacteria</taxon>
        <taxon>Pseudomonadales</taxon>
        <taxon>Pseudomonadaceae</taxon>
        <taxon>Pseudomonas</taxon>
    </lineage>
</organism>
<keyword evidence="3" id="KW-1185">Reference proteome</keyword>
<dbReference type="RefSeq" id="WP_247286359.1">
    <property type="nucleotide sequence ID" value="NZ_JAKNRW010000001.1"/>
</dbReference>
<keyword evidence="1" id="KW-0472">Membrane</keyword>
<evidence type="ECO:0000256" key="1">
    <source>
        <dbReference type="SAM" id="Phobius"/>
    </source>
</evidence>
<feature type="transmembrane region" description="Helical" evidence="1">
    <location>
        <begin position="159"/>
        <end position="178"/>
    </location>
</feature>
<keyword evidence="1" id="KW-0812">Transmembrane</keyword>
<evidence type="ECO:0000313" key="3">
    <source>
        <dbReference type="Proteomes" id="UP001299876"/>
    </source>
</evidence>
<sequence length="179" mass="19586">MSKNEHLFTKRRWCILIISTLLIVIGPVTLIAFKYFVWAAVSYYLPGVFLFYILLEMKAERVMKGVALIFFGLFYKFLYTFIFQESLPDTSPLASYLSILGDGILFACSGAGGSIIAVHGDKSSTDADPAPALITGPDASVHLHRLLNKTDSLGAKINVLIWAVGALLLALVAVFLLVI</sequence>
<dbReference type="Proteomes" id="UP001299876">
    <property type="component" value="Unassembled WGS sequence"/>
</dbReference>
<feature type="transmembrane region" description="Helical" evidence="1">
    <location>
        <begin position="36"/>
        <end position="55"/>
    </location>
</feature>
<reference evidence="2 3" key="1">
    <citation type="submission" date="2022-02" db="EMBL/GenBank/DDBJ databases">
        <title>Comparative genomics of the first Antarctic Pseudomonas spp. capable of biotransforming 2,4,6-Trinitrotoluene.</title>
        <authorList>
            <person name="Cabrera M.A."/>
            <person name="Marquez S.L."/>
            <person name="Perez-Donoso J.M."/>
        </authorList>
    </citation>
    <scope>NUCLEOTIDE SEQUENCE [LARGE SCALE GENOMIC DNA]</scope>
    <source>
        <strain evidence="2 3">TNT19</strain>
    </source>
</reference>
<feature type="transmembrane region" description="Helical" evidence="1">
    <location>
        <begin position="12"/>
        <end position="30"/>
    </location>
</feature>
<keyword evidence="1" id="KW-1133">Transmembrane helix</keyword>
<gene>
    <name evidence="2" type="ORF">L9059_01550</name>
</gene>
<name>A0ABT0EU00_9PSED</name>